<dbReference type="Proteomes" id="UP001165079">
    <property type="component" value="Unassembled WGS sequence"/>
</dbReference>
<keyword evidence="2" id="KW-1185">Reference proteome</keyword>
<dbReference type="RefSeq" id="WP_285663238.1">
    <property type="nucleotide sequence ID" value="NZ_BSTX01000002.1"/>
</dbReference>
<evidence type="ECO:0000313" key="2">
    <source>
        <dbReference type="Proteomes" id="UP001165079"/>
    </source>
</evidence>
<reference evidence="1" key="1">
    <citation type="submission" date="2023-03" db="EMBL/GenBank/DDBJ databases">
        <title>Actinorhabdospora filicis NBRC 111898.</title>
        <authorList>
            <person name="Ichikawa N."/>
            <person name="Sato H."/>
            <person name="Tonouchi N."/>
        </authorList>
    </citation>
    <scope>NUCLEOTIDE SEQUENCE</scope>
    <source>
        <strain evidence="1">NBRC 111898</strain>
    </source>
</reference>
<sequence>MLASYAFTLYAKQRYNGYNAAGKATLNNMIKAIQLNPAIGDLLKASDTRTCRLGPARVDYKLIGRHHDQHIMITDVAA</sequence>
<dbReference type="AlphaFoldDB" id="A0A9W6SKS7"/>
<accession>A0A9W6SKS7</accession>
<protein>
    <submittedName>
        <fullName evidence="1">Uncharacterized protein</fullName>
    </submittedName>
</protein>
<name>A0A9W6SKS7_9ACTN</name>
<proteinExistence type="predicted"/>
<organism evidence="1 2">
    <name type="scientific">Actinorhabdospora filicis</name>
    <dbReference type="NCBI Taxonomy" id="1785913"/>
    <lineage>
        <taxon>Bacteria</taxon>
        <taxon>Bacillati</taxon>
        <taxon>Actinomycetota</taxon>
        <taxon>Actinomycetes</taxon>
        <taxon>Micromonosporales</taxon>
        <taxon>Micromonosporaceae</taxon>
        <taxon>Actinorhabdospora</taxon>
    </lineage>
</organism>
<dbReference type="EMBL" id="BSTX01000002">
    <property type="protein sequence ID" value="GLZ78063.1"/>
    <property type="molecule type" value="Genomic_DNA"/>
</dbReference>
<comment type="caution">
    <text evidence="1">The sequence shown here is derived from an EMBL/GenBank/DDBJ whole genome shotgun (WGS) entry which is preliminary data.</text>
</comment>
<evidence type="ECO:0000313" key="1">
    <source>
        <dbReference type="EMBL" id="GLZ78063.1"/>
    </source>
</evidence>
<gene>
    <name evidence="1" type="ORF">Afil01_28700</name>
</gene>